<evidence type="ECO:0000259" key="9">
    <source>
        <dbReference type="Pfam" id="PF19433"/>
    </source>
</evidence>
<keyword evidence="5" id="KW-0325">Glycoprotein</keyword>
<evidence type="ECO:0000256" key="2">
    <source>
        <dbReference type="ARBA" id="ARBA00022525"/>
    </source>
</evidence>
<evidence type="ECO:0000256" key="1">
    <source>
        <dbReference type="ARBA" id="ARBA00004613"/>
    </source>
</evidence>
<dbReference type="InterPro" id="IPR045805">
    <property type="entry name" value="NDNF_C"/>
</dbReference>
<keyword evidence="2" id="KW-0964">Secreted</keyword>
<gene>
    <name evidence="10" type="ORF">MELIAE_LOCUS12668</name>
</gene>
<dbReference type="OrthoDB" id="9872501at2759"/>
<name>A0A9P0BIM7_BRAAE</name>
<feature type="domain" description="Protein NDNF C-terminal" evidence="9">
    <location>
        <begin position="350"/>
        <end position="525"/>
    </location>
</feature>
<dbReference type="EMBL" id="OV121140">
    <property type="protein sequence ID" value="CAH0564027.1"/>
    <property type="molecule type" value="Genomic_DNA"/>
</dbReference>
<protein>
    <recommendedName>
        <fullName evidence="6">Protein NDNF</fullName>
    </recommendedName>
</protein>
<evidence type="ECO:0000313" key="11">
    <source>
        <dbReference type="Proteomes" id="UP001154078"/>
    </source>
</evidence>
<sequence length="537" mass="62220">MYFSVKHKFLLLHVLIIFKVTDSENKSKRNKDFKNNFPTYELYNSDTLPSDVQVTSFLYKEQPKMFFYWSTVHNLPLSATIITCSSKVEWYMAPHQNNETILPQKPSLTSSMETIHFKSLKGLYILNITSVEKDSYIHIYISTEPNGPQAIENSKYQELKLMKRHRRRRLTVRWEPSLVDPQSTEYCLIVSSRGHYGALCGALSDKFGVEFQKNLKLPVSASQTVISYQPNEYFDDHEDPAIICIEKKTQYTLSDLRQGQNYYFDVFALNKQSNLTYPHGKAHMVFDRRTKAITLKDGKSTFTNLRKLDGRAVFKFKVNRRTESSLELFIMPCGGAVDVEVNLKGEVIALKKRIEGFGKVRISSPLVKSRYRIKVYTSNREEFRKTSGVEIYATTKSFSKTPLPSMPNEPIVKEYISLRKCDSVTIGWLSSPDQKSAHYCLVVKEGKIREMENYKMPNQCGLENRLRKSADYTLKYCKDITHEKEQVVTERISHLKPGKNYIIQVTVKKPKGKTLSYDLVQIHTLPFCHKKKFIDQT</sequence>
<dbReference type="InterPro" id="IPR055271">
    <property type="entry name" value="NDNF_Fn(III)_1"/>
</dbReference>
<evidence type="ECO:0000313" key="10">
    <source>
        <dbReference type="EMBL" id="CAH0564027.1"/>
    </source>
</evidence>
<evidence type="ECO:0000259" key="8">
    <source>
        <dbReference type="Pfam" id="PF10179"/>
    </source>
</evidence>
<keyword evidence="11" id="KW-1185">Reference proteome</keyword>
<dbReference type="PANTHER" id="PTHR14619">
    <property type="entry name" value="NEURON-DERIVED NEUROTROPHIC FACTOR"/>
    <property type="match status" value="1"/>
</dbReference>
<accession>A0A9P0BIM7</accession>
<evidence type="ECO:0000256" key="5">
    <source>
        <dbReference type="ARBA" id="ARBA00023180"/>
    </source>
</evidence>
<reference evidence="10" key="1">
    <citation type="submission" date="2021-12" db="EMBL/GenBank/DDBJ databases">
        <authorList>
            <person name="King R."/>
        </authorList>
    </citation>
    <scope>NUCLEOTIDE SEQUENCE</scope>
</reference>
<evidence type="ECO:0000256" key="6">
    <source>
        <dbReference type="ARBA" id="ARBA00024096"/>
    </source>
</evidence>
<comment type="subcellular location">
    <subcellularLocation>
        <location evidence="1">Secreted</location>
    </subcellularLocation>
</comment>
<dbReference type="Pfam" id="PF10179">
    <property type="entry name" value="NDNF"/>
    <property type="match status" value="1"/>
</dbReference>
<dbReference type="PANTHER" id="PTHR14619:SF3">
    <property type="entry name" value="PROTEIN NDNF"/>
    <property type="match status" value="1"/>
</dbReference>
<dbReference type="AlphaFoldDB" id="A0A9P0BIM7"/>
<proteinExistence type="predicted"/>
<keyword evidence="4" id="KW-0677">Repeat</keyword>
<keyword evidence="3 7" id="KW-0732">Signal</keyword>
<dbReference type="Gene3D" id="2.60.40.10">
    <property type="entry name" value="Immunoglobulins"/>
    <property type="match status" value="1"/>
</dbReference>
<organism evidence="10 11">
    <name type="scientific">Brassicogethes aeneus</name>
    <name type="common">Rape pollen beetle</name>
    <name type="synonym">Meligethes aeneus</name>
    <dbReference type="NCBI Taxonomy" id="1431903"/>
    <lineage>
        <taxon>Eukaryota</taxon>
        <taxon>Metazoa</taxon>
        <taxon>Ecdysozoa</taxon>
        <taxon>Arthropoda</taxon>
        <taxon>Hexapoda</taxon>
        <taxon>Insecta</taxon>
        <taxon>Pterygota</taxon>
        <taxon>Neoptera</taxon>
        <taxon>Endopterygota</taxon>
        <taxon>Coleoptera</taxon>
        <taxon>Polyphaga</taxon>
        <taxon>Cucujiformia</taxon>
        <taxon>Nitidulidae</taxon>
        <taxon>Meligethinae</taxon>
        <taxon>Brassicogethes</taxon>
    </lineage>
</organism>
<feature type="domain" description="Neuron-derived neurotrophic factor first Fn(III)" evidence="8">
    <location>
        <begin position="171"/>
        <end position="276"/>
    </location>
</feature>
<dbReference type="InterPro" id="IPR036116">
    <property type="entry name" value="FN3_sf"/>
</dbReference>
<evidence type="ECO:0000256" key="4">
    <source>
        <dbReference type="ARBA" id="ARBA00022737"/>
    </source>
</evidence>
<dbReference type="SUPFAM" id="SSF49265">
    <property type="entry name" value="Fibronectin type III"/>
    <property type="match status" value="1"/>
</dbReference>
<dbReference type="Proteomes" id="UP001154078">
    <property type="component" value="Chromosome 9"/>
</dbReference>
<evidence type="ECO:0000256" key="7">
    <source>
        <dbReference type="SAM" id="SignalP"/>
    </source>
</evidence>
<feature type="signal peptide" evidence="7">
    <location>
        <begin position="1"/>
        <end position="23"/>
    </location>
</feature>
<dbReference type="InterPro" id="IPR013783">
    <property type="entry name" value="Ig-like_fold"/>
</dbReference>
<dbReference type="Pfam" id="PF19433">
    <property type="entry name" value="NDNF_C"/>
    <property type="match status" value="1"/>
</dbReference>
<evidence type="ECO:0000256" key="3">
    <source>
        <dbReference type="ARBA" id="ARBA00022729"/>
    </source>
</evidence>
<dbReference type="InterPro" id="IPR019326">
    <property type="entry name" value="NDNF"/>
</dbReference>
<dbReference type="GO" id="GO:0005576">
    <property type="term" value="C:extracellular region"/>
    <property type="evidence" value="ECO:0007669"/>
    <property type="project" value="UniProtKB-SubCell"/>
</dbReference>
<feature type="chain" id="PRO_5040224902" description="Protein NDNF" evidence="7">
    <location>
        <begin position="24"/>
        <end position="537"/>
    </location>
</feature>